<dbReference type="EMBL" id="MLFR01000005">
    <property type="protein sequence ID" value="ORM70275.1"/>
    <property type="molecule type" value="Genomic_DNA"/>
</dbReference>
<sequence length="325" mass="33954">MTISSQLSGNHLPDYSTARGLGMASGDDFDFTSLANQLDCMRSFNQVGIIYSDGPRQWLVRPSRRIATHNQSTVSHVIVTKVNSQSTYIASKAMNAAIQAPSLANEITSTAISCGAAVVTGVLALGAGAAVPLTAGASGVVAAIITAGTVATVAQCVIGLGRISLIATNNNEVVTWLDSESWYVTTSTALDVLSLAGAGAGLKSTLETYKLMKGATSSGVTNWLKGLSRAERKRITEEIIRAQNPGISNSGIKAAMNVGFYPKRYPSEALQTALQRELTAAFLNTSAFAGSALTGTIRNPGNIKTSGKYIIGLIQSFSLQEVMGR</sequence>
<evidence type="ECO:0008006" key="3">
    <source>
        <dbReference type="Google" id="ProtNLM"/>
    </source>
</evidence>
<name>A0A1X1D0Q1_9GAMM</name>
<dbReference type="AlphaFoldDB" id="A0A1X1D0Q1"/>
<proteinExistence type="predicted"/>
<dbReference type="OrthoDB" id="6828104at2"/>
<dbReference type="Proteomes" id="UP000193558">
    <property type="component" value="Unassembled WGS sequence"/>
</dbReference>
<evidence type="ECO:0000313" key="2">
    <source>
        <dbReference type="Proteomes" id="UP000193558"/>
    </source>
</evidence>
<reference evidence="1 2" key="1">
    <citation type="journal article" date="2017" name="Antonie Van Leeuwenhoek">
        <title>Phylogenomic resolution of the bacterial genus Pantoea and its relationship with Erwinia and Tatumella.</title>
        <authorList>
            <person name="Palmer M."/>
            <person name="Steenkamp E.T."/>
            <person name="Coetzee M.P."/>
            <person name="Chan W.Y."/>
            <person name="van Zyl E."/>
            <person name="De Maayer P."/>
            <person name="Coutinho T.A."/>
            <person name="Blom J."/>
            <person name="Smits T.H."/>
            <person name="Duffy B."/>
            <person name="Venter S.N."/>
        </authorList>
    </citation>
    <scope>NUCLEOTIDE SEQUENCE [LARGE SCALE GENOMIC DNA]</scope>
    <source>
        <strain evidence="1 2">LMG 26275</strain>
    </source>
</reference>
<accession>A0A1X1D0Q1</accession>
<comment type="caution">
    <text evidence="1">The sequence shown here is derived from an EMBL/GenBank/DDBJ whole genome shotgun (WGS) entry which is preliminary data.</text>
</comment>
<protein>
    <recommendedName>
        <fullName evidence="3">NAD synthetase</fullName>
    </recommendedName>
</protein>
<organism evidence="1 2">
    <name type="scientific">Pantoea rwandensis</name>
    <dbReference type="NCBI Taxonomy" id="1076550"/>
    <lineage>
        <taxon>Bacteria</taxon>
        <taxon>Pseudomonadati</taxon>
        <taxon>Pseudomonadota</taxon>
        <taxon>Gammaproteobacteria</taxon>
        <taxon>Enterobacterales</taxon>
        <taxon>Erwiniaceae</taxon>
        <taxon>Pantoea</taxon>
    </lineage>
</organism>
<evidence type="ECO:0000313" key="1">
    <source>
        <dbReference type="EMBL" id="ORM70275.1"/>
    </source>
</evidence>
<dbReference type="RefSeq" id="WP_084934056.1">
    <property type="nucleotide sequence ID" value="NZ_MLFR01000005.1"/>
</dbReference>
<gene>
    <name evidence="1" type="ORF">HA51_08155</name>
</gene>